<dbReference type="InterPro" id="IPR036390">
    <property type="entry name" value="WH_DNA-bd_sf"/>
</dbReference>
<protein>
    <submittedName>
        <fullName evidence="6">LysR family transcriptional regulator</fullName>
    </submittedName>
</protein>
<accession>A0A7Y7ISS0</accession>
<dbReference type="GO" id="GO:0043565">
    <property type="term" value="F:sequence-specific DNA binding"/>
    <property type="evidence" value="ECO:0007669"/>
    <property type="project" value="TreeGrafter"/>
</dbReference>
<dbReference type="Gene3D" id="3.40.190.290">
    <property type="match status" value="1"/>
</dbReference>
<feature type="domain" description="HTH lysR-type" evidence="5">
    <location>
        <begin position="1"/>
        <end position="59"/>
    </location>
</feature>
<organism evidence="6 7">
    <name type="scientific">Nguyenibacter vanlangensis</name>
    <dbReference type="NCBI Taxonomy" id="1216886"/>
    <lineage>
        <taxon>Bacteria</taxon>
        <taxon>Pseudomonadati</taxon>
        <taxon>Pseudomonadota</taxon>
        <taxon>Alphaproteobacteria</taxon>
        <taxon>Acetobacterales</taxon>
        <taxon>Acetobacteraceae</taxon>
        <taxon>Nguyenibacter</taxon>
    </lineage>
</organism>
<dbReference type="Proteomes" id="UP000534870">
    <property type="component" value="Unassembled WGS sequence"/>
</dbReference>
<dbReference type="RefSeq" id="WP_176638431.1">
    <property type="nucleotide sequence ID" value="NZ_JABXXP010000002.1"/>
</dbReference>
<dbReference type="InterPro" id="IPR005119">
    <property type="entry name" value="LysR_subst-bd"/>
</dbReference>
<dbReference type="GO" id="GO:0006351">
    <property type="term" value="P:DNA-templated transcription"/>
    <property type="evidence" value="ECO:0007669"/>
    <property type="project" value="TreeGrafter"/>
</dbReference>
<dbReference type="SUPFAM" id="SSF53850">
    <property type="entry name" value="Periplasmic binding protein-like II"/>
    <property type="match status" value="1"/>
</dbReference>
<evidence type="ECO:0000313" key="6">
    <source>
        <dbReference type="EMBL" id="NVN09632.1"/>
    </source>
</evidence>
<comment type="similarity">
    <text evidence="1">Belongs to the LysR transcriptional regulatory family.</text>
</comment>
<dbReference type="CDD" id="cd08476">
    <property type="entry name" value="PBP2_CrgA_like_7"/>
    <property type="match status" value="1"/>
</dbReference>
<evidence type="ECO:0000313" key="7">
    <source>
        <dbReference type="Proteomes" id="UP000534870"/>
    </source>
</evidence>
<dbReference type="FunFam" id="1.10.10.10:FF:000001">
    <property type="entry name" value="LysR family transcriptional regulator"/>
    <property type="match status" value="1"/>
</dbReference>
<dbReference type="EMBL" id="JABXXP010000002">
    <property type="protein sequence ID" value="NVN09632.1"/>
    <property type="molecule type" value="Genomic_DNA"/>
</dbReference>
<dbReference type="PANTHER" id="PTHR30537:SF72">
    <property type="entry name" value="LYSR FAMILY TRANSCRIPTIONAL REGULATOR"/>
    <property type="match status" value="1"/>
</dbReference>
<name>A0A7Y7ISS0_9PROT</name>
<dbReference type="Pfam" id="PF00126">
    <property type="entry name" value="HTH_1"/>
    <property type="match status" value="1"/>
</dbReference>
<reference evidence="6 7" key="1">
    <citation type="submission" date="2020-06" db="EMBL/GenBank/DDBJ databases">
        <title>Description of novel acetic acid bacteria.</title>
        <authorList>
            <person name="Sombolestani A."/>
        </authorList>
    </citation>
    <scope>NUCLEOTIDE SEQUENCE [LARGE SCALE GENOMIC DNA]</scope>
    <source>
        <strain evidence="6 7">LMG 31431</strain>
    </source>
</reference>
<gene>
    <name evidence="6" type="ORF">HUK84_00430</name>
</gene>
<evidence type="ECO:0000256" key="2">
    <source>
        <dbReference type="ARBA" id="ARBA00023015"/>
    </source>
</evidence>
<evidence type="ECO:0000256" key="3">
    <source>
        <dbReference type="ARBA" id="ARBA00023125"/>
    </source>
</evidence>
<comment type="caution">
    <text evidence="6">The sequence shown here is derived from an EMBL/GenBank/DDBJ whole genome shotgun (WGS) entry which is preliminary data.</text>
</comment>
<dbReference type="PRINTS" id="PR00039">
    <property type="entry name" value="HTHLYSR"/>
</dbReference>
<dbReference type="PANTHER" id="PTHR30537">
    <property type="entry name" value="HTH-TYPE TRANSCRIPTIONAL REGULATOR"/>
    <property type="match status" value="1"/>
</dbReference>
<keyword evidence="2" id="KW-0805">Transcription regulation</keyword>
<keyword evidence="4" id="KW-0804">Transcription</keyword>
<dbReference type="AlphaFoldDB" id="A0A7Y7ISS0"/>
<dbReference type="InterPro" id="IPR000847">
    <property type="entry name" value="LysR_HTH_N"/>
</dbReference>
<evidence type="ECO:0000259" key="5">
    <source>
        <dbReference type="PROSITE" id="PS50931"/>
    </source>
</evidence>
<proteinExistence type="inferred from homology"/>
<dbReference type="SUPFAM" id="SSF46785">
    <property type="entry name" value="Winged helix' DNA-binding domain"/>
    <property type="match status" value="1"/>
</dbReference>
<dbReference type="InterPro" id="IPR058163">
    <property type="entry name" value="LysR-type_TF_proteobact-type"/>
</dbReference>
<sequence>MDRLGSLNTFVQAAELRNFTSAGRRLGISSSAVGKTIARLEERLGVRLFVRSTRSVTLTAEGQAFLERCRRIFAEIEAAEAEMAQSNGVPAGRLRVSMPLTGMLLTPAISAFAVAHPNIELDIDFSDRLVDIVEEGFDVVLRTGAAADSTLMTRVLGTYSYVIVASPDYLARAGTPTEPEGLLSHACLHHRWSTTGKLEGWRLKRDGAYLDLALPTTLICSTIEPLIEMAERGLGFTAMPVFAVRRQLDEGRLVSVLDRYLDDVGTFRMMWPAGRQLLPRVRAFVNFMGEHLFAEIRQG</sequence>
<evidence type="ECO:0000256" key="1">
    <source>
        <dbReference type="ARBA" id="ARBA00009437"/>
    </source>
</evidence>
<evidence type="ECO:0000256" key="4">
    <source>
        <dbReference type="ARBA" id="ARBA00023163"/>
    </source>
</evidence>
<dbReference type="Gene3D" id="1.10.10.10">
    <property type="entry name" value="Winged helix-like DNA-binding domain superfamily/Winged helix DNA-binding domain"/>
    <property type="match status" value="1"/>
</dbReference>
<dbReference type="Pfam" id="PF03466">
    <property type="entry name" value="LysR_substrate"/>
    <property type="match status" value="1"/>
</dbReference>
<dbReference type="InterPro" id="IPR036388">
    <property type="entry name" value="WH-like_DNA-bd_sf"/>
</dbReference>
<keyword evidence="3" id="KW-0238">DNA-binding</keyword>
<dbReference type="PROSITE" id="PS50931">
    <property type="entry name" value="HTH_LYSR"/>
    <property type="match status" value="1"/>
</dbReference>
<dbReference type="GO" id="GO:0003700">
    <property type="term" value="F:DNA-binding transcription factor activity"/>
    <property type="evidence" value="ECO:0007669"/>
    <property type="project" value="InterPro"/>
</dbReference>